<comment type="caution">
    <text evidence="1">The sequence shown here is derived from an EMBL/GenBank/DDBJ whole genome shotgun (WGS) entry which is preliminary data.</text>
</comment>
<name>A0A6N6VWL1_9BACT</name>
<protein>
    <submittedName>
        <fullName evidence="1">Uncharacterized protein</fullName>
    </submittedName>
</protein>
<dbReference type="AlphaFoldDB" id="A0A6N6VWL1"/>
<sequence>MAFLILPPTFMITENPEIPIEVKTRALAYQENLLNQLGVSKTQQQSLITKGGYRGTRIFNWNKSYDAYLPTYFLFPVGKPQKKEFIQTASLVRYKDCLQLGAVWNITDKETVYPLPNSNAQIFQIAERNFPESSPIKINIIDDFRSEERMSNILNIFLGEKLSEKGILNITNLSRIVCKGNFLGDLKSPVEVEYPGKAHRIIIIKMKSELSQKKINWPKITYEAQINSGIFAEKNKDLLNEKTPQLFRPDLISENIVSKVLNEIHDLKLEEFKVIRRYRGWVYLNKGRAFHLAIGTRLIGPENSRLHIIRFSPEVNSEIDSSIAFIRYEDEKRPIVVGDILKIDPTLFPKTKNSANNPNK</sequence>
<gene>
    <name evidence="1" type="ORF">GCL60_03765</name>
</gene>
<evidence type="ECO:0000313" key="2">
    <source>
        <dbReference type="Proteomes" id="UP000437748"/>
    </source>
</evidence>
<dbReference type="Proteomes" id="UP000437748">
    <property type="component" value="Unassembled WGS sequence"/>
</dbReference>
<evidence type="ECO:0000313" key="1">
    <source>
        <dbReference type="EMBL" id="KAB8041065.1"/>
    </source>
</evidence>
<keyword evidence="2" id="KW-1185">Reference proteome</keyword>
<proteinExistence type="predicted"/>
<dbReference type="RefSeq" id="WP_153418588.1">
    <property type="nucleotide sequence ID" value="NZ_WFLM01000001.1"/>
</dbReference>
<reference evidence="1 2" key="1">
    <citation type="submission" date="2019-10" db="EMBL/GenBank/DDBJ databases">
        <title>New species of Slilvanegrellaceae.</title>
        <authorList>
            <person name="Pitt A."/>
            <person name="Hahn M.W."/>
        </authorList>
    </citation>
    <scope>NUCLEOTIDE SEQUENCE [LARGE SCALE GENOMIC DNA]</scope>
    <source>
        <strain evidence="1 2">SP-Ram-0.45-NSY-1</strain>
    </source>
</reference>
<dbReference type="EMBL" id="WFLM01000001">
    <property type="protein sequence ID" value="KAB8041065.1"/>
    <property type="molecule type" value="Genomic_DNA"/>
</dbReference>
<organism evidence="1 2">
    <name type="scientific">Silvanigrella paludirubra</name>
    <dbReference type="NCBI Taxonomy" id="2499159"/>
    <lineage>
        <taxon>Bacteria</taxon>
        <taxon>Pseudomonadati</taxon>
        <taxon>Bdellovibrionota</taxon>
        <taxon>Oligoflexia</taxon>
        <taxon>Silvanigrellales</taxon>
        <taxon>Silvanigrellaceae</taxon>
        <taxon>Silvanigrella</taxon>
    </lineage>
</organism>
<accession>A0A6N6VWL1</accession>
<dbReference type="OrthoDB" id="5290390at2"/>